<dbReference type="InterPro" id="IPR029510">
    <property type="entry name" value="Ald_DH_CS_GLU"/>
</dbReference>
<keyword evidence="2" id="KW-0521">NADP</keyword>
<dbReference type="STRING" id="1120996.SAMN02746066_01002"/>
<dbReference type="InterPro" id="IPR051020">
    <property type="entry name" value="ALDH-related_metabolic_enz"/>
</dbReference>
<name>A0A1M7GM23_9FIRM</name>
<dbReference type="PANTHER" id="PTHR42991:SF1">
    <property type="entry name" value="ALDEHYDE DEHYDROGENASE"/>
    <property type="match status" value="1"/>
</dbReference>
<dbReference type="RefSeq" id="WP_073283947.1">
    <property type="nucleotide sequence ID" value="NZ_FRCP01000007.1"/>
</dbReference>
<evidence type="ECO:0000313" key="8">
    <source>
        <dbReference type="Proteomes" id="UP000184038"/>
    </source>
</evidence>
<dbReference type="PROSITE" id="PS00687">
    <property type="entry name" value="ALDEHYDE_DEHYDR_GLU"/>
    <property type="match status" value="1"/>
</dbReference>
<feature type="active site" evidence="4">
    <location>
        <position position="259"/>
    </location>
</feature>
<dbReference type="InterPro" id="IPR016161">
    <property type="entry name" value="Ald_DH/histidinol_DH"/>
</dbReference>
<dbReference type="FunFam" id="3.40.309.10:FF:000022">
    <property type="entry name" value="NADP-dependent glyceraldehyde-3-phosphate dehydrogenase"/>
    <property type="match status" value="1"/>
</dbReference>
<evidence type="ECO:0000256" key="4">
    <source>
        <dbReference type="PROSITE-ProRule" id="PRU10007"/>
    </source>
</evidence>
<reference evidence="7 8" key="1">
    <citation type="submission" date="2016-11" db="EMBL/GenBank/DDBJ databases">
        <authorList>
            <person name="Jaros S."/>
            <person name="Januszkiewicz K."/>
            <person name="Wedrychowicz H."/>
        </authorList>
    </citation>
    <scope>NUCLEOTIDE SEQUENCE [LARGE SCALE GENOMIC DNA]</scope>
    <source>
        <strain evidence="7 8">DSM 15930</strain>
    </source>
</reference>
<dbReference type="Proteomes" id="UP000184038">
    <property type="component" value="Unassembled WGS sequence"/>
</dbReference>
<keyword evidence="8" id="KW-1185">Reference proteome</keyword>
<dbReference type="Gene3D" id="3.40.309.10">
    <property type="entry name" value="Aldehyde Dehydrogenase, Chain A, domain 2"/>
    <property type="match status" value="1"/>
</dbReference>
<sequence>MFEIIKNSENKYKNLNNGVWETSESNKFIDIYSPLDQRLVGSVPAMTSAEVDKTIASAKEAQKKWKHISVNERAEILYKAADLLIKHTDELAELMMLEIGKDIKSAHSEISRTADFIRFSADSGKSVSGESIPGDSFPGFKNNKVSVVKREPLGVILAISPFNYPVNLAASKIAPALIIGNTVVLKPATQGSLSGLYLARIFQMAGVPDGVLNTVTGKGSEIGDYITTHKDINFINFTGSTEVGQRISGITKMVPLLMELGGKDAAIVLEDADLEMTATQIVAGAYSYSGQRCTAVKRIIVMDSVADELIAMLKEKISQLKIGNPLEHDQLDVVPLISSKAADFVMELIADAKDKGASLVLGGNREGNLIEPTLFDHVTRDMRLAWEEPFGPVVPVIRVASKEEAIEIANASEYGLQSSVFTQNINDAFYIADSLDVGTVQINNKTERGPDHFPFLGVKSSGMGTQGIKYSIESMSRPKATIVNLHI</sequence>
<organism evidence="7 8">
    <name type="scientific">Anaerosporobacter mobilis DSM 15930</name>
    <dbReference type="NCBI Taxonomy" id="1120996"/>
    <lineage>
        <taxon>Bacteria</taxon>
        <taxon>Bacillati</taxon>
        <taxon>Bacillota</taxon>
        <taxon>Clostridia</taxon>
        <taxon>Lachnospirales</taxon>
        <taxon>Lachnospiraceae</taxon>
        <taxon>Anaerosporobacter</taxon>
    </lineage>
</organism>
<gene>
    <name evidence="7" type="ORF">SAMN02746066_01002</name>
</gene>
<feature type="domain" description="Aldehyde dehydrogenase" evidence="6">
    <location>
        <begin position="20"/>
        <end position="480"/>
    </location>
</feature>
<proteinExistence type="inferred from homology"/>
<dbReference type="FunFam" id="3.40.605.10:FF:000007">
    <property type="entry name" value="NAD/NADP-dependent betaine aldehyde dehydrogenase"/>
    <property type="match status" value="1"/>
</dbReference>
<dbReference type="Gene3D" id="3.40.605.10">
    <property type="entry name" value="Aldehyde Dehydrogenase, Chain A, domain 1"/>
    <property type="match status" value="1"/>
</dbReference>
<dbReference type="PANTHER" id="PTHR42991">
    <property type="entry name" value="ALDEHYDE DEHYDROGENASE"/>
    <property type="match status" value="1"/>
</dbReference>
<protein>
    <submittedName>
        <fullName evidence="7">Glyceraldehyde-3-phosphate dehydrogenase (NADP+)</fullName>
    </submittedName>
</protein>
<dbReference type="AlphaFoldDB" id="A0A1M7GM23"/>
<accession>A0A1M7GM23</accession>
<dbReference type="CDD" id="cd07082">
    <property type="entry name" value="ALDH_F11_NP-GAPDH"/>
    <property type="match status" value="1"/>
</dbReference>
<evidence type="ECO:0000259" key="6">
    <source>
        <dbReference type="Pfam" id="PF00171"/>
    </source>
</evidence>
<evidence type="ECO:0000256" key="2">
    <source>
        <dbReference type="ARBA" id="ARBA00022857"/>
    </source>
</evidence>
<evidence type="ECO:0000256" key="3">
    <source>
        <dbReference type="ARBA" id="ARBA00023002"/>
    </source>
</evidence>
<evidence type="ECO:0000256" key="5">
    <source>
        <dbReference type="RuleBase" id="RU003345"/>
    </source>
</evidence>
<dbReference type="InterPro" id="IPR015590">
    <property type="entry name" value="Aldehyde_DH_dom"/>
</dbReference>
<keyword evidence="3 5" id="KW-0560">Oxidoreductase</keyword>
<dbReference type="InterPro" id="IPR016160">
    <property type="entry name" value="Ald_DH_CS_CYS"/>
</dbReference>
<comment type="similarity">
    <text evidence="1 5">Belongs to the aldehyde dehydrogenase family.</text>
</comment>
<dbReference type="InterPro" id="IPR016162">
    <property type="entry name" value="Ald_DH_N"/>
</dbReference>
<dbReference type="OrthoDB" id="9762913at2"/>
<dbReference type="EMBL" id="FRCP01000007">
    <property type="protein sequence ID" value="SHM17333.1"/>
    <property type="molecule type" value="Genomic_DNA"/>
</dbReference>
<evidence type="ECO:0000256" key="1">
    <source>
        <dbReference type="ARBA" id="ARBA00009986"/>
    </source>
</evidence>
<dbReference type="GO" id="GO:0008911">
    <property type="term" value="F:lactaldehyde dehydrogenase (NAD+) activity"/>
    <property type="evidence" value="ECO:0007669"/>
    <property type="project" value="TreeGrafter"/>
</dbReference>
<dbReference type="Pfam" id="PF00171">
    <property type="entry name" value="Aldedh"/>
    <property type="match status" value="1"/>
</dbReference>
<evidence type="ECO:0000313" key="7">
    <source>
        <dbReference type="EMBL" id="SHM17333.1"/>
    </source>
</evidence>
<dbReference type="InterPro" id="IPR016163">
    <property type="entry name" value="Ald_DH_C"/>
</dbReference>
<dbReference type="PROSITE" id="PS00070">
    <property type="entry name" value="ALDEHYDE_DEHYDR_CYS"/>
    <property type="match status" value="1"/>
</dbReference>
<dbReference type="SUPFAM" id="SSF53720">
    <property type="entry name" value="ALDH-like"/>
    <property type="match status" value="1"/>
</dbReference>